<evidence type="ECO:0000313" key="1">
    <source>
        <dbReference type="EMBL" id="AJZ76648.1"/>
    </source>
</evidence>
<name>A0A3G1B4Y0_9ARCH</name>
<proteinExistence type="predicted"/>
<protein>
    <recommendedName>
        <fullName evidence="3">Phasin domain-containing protein</fullName>
    </recommendedName>
</protein>
<organism evidence="1 2">
    <name type="scientific">Candidatus Nitrosotenuis cloacae</name>
    <dbReference type="NCBI Taxonomy" id="1603555"/>
    <lineage>
        <taxon>Archaea</taxon>
        <taxon>Nitrososphaerota</taxon>
        <taxon>Candidatus Nitrosotenuis</taxon>
    </lineage>
</organism>
<dbReference type="Proteomes" id="UP000266745">
    <property type="component" value="Chromosome"/>
</dbReference>
<reference evidence="1 2" key="1">
    <citation type="journal article" date="2016" name="Sci. Rep.">
        <title>A novel ammonia-oxidizing archaeon from wastewater treatment plant: Its enrichment, physiological and genomic characteristics.</title>
        <authorList>
            <person name="Li Y."/>
            <person name="Ding K."/>
            <person name="Wen X."/>
            <person name="Zhang B."/>
            <person name="Shen B."/>
            <person name="Yang Y."/>
        </authorList>
    </citation>
    <scope>NUCLEOTIDE SEQUENCE [LARGE SCALE GENOMIC DNA]</scope>
    <source>
        <strain evidence="1 2">SAT1</strain>
    </source>
</reference>
<dbReference type="EMBL" id="CP011097">
    <property type="protein sequence ID" value="AJZ76648.1"/>
    <property type="molecule type" value="Genomic_DNA"/>
</dbReference>
<sequence>MTTNETTKDVFSVYTKSFDKLKSALDKSAAQSLQSYTSLNQELVTSWTNFVHTAVTIQQSVANKIGINYSLPEQTITAVSDATEAIVKAVETNNKVVQTAFDATIQNVKTINQNASAFAELNQNVINSWLSAWKPRN</sequence>
<gene>
    <name evidence="1" type="ORF">SU86_004800</name>
</gene>
<keyword evidence="2" id="KW-1185">Reference proteome</keyword>
<evidence type="ECO:0008006" key="3">
    <source>
        <dbReference type="Google" id="ProtNLM"/>
    </source>
</evidence>
<dbReference type="KEGG" id="tah:SU86_004800"/>
<evidence type="ECO:0000313" key="2">
    <source>
        <dbReference type="Proteomes" id="UP000266745"/>
    </source>
</evidence>
<accession>A0A3G1B4Y0</accession>
<dbReference type="AlphaFoldDB" id="A0A3G1B4Y0"/>